<dbReference type="PANTHER" id="PTHR35369:SF3">
    <property type="entry name" value="TRANSLESION DNA SYNTHESIS-ASSOCIATED PROTEIN IMUA"/>
    <property type="match status" value="1"/>
</dbReference>
<dbReference type="PANTHER" id="PTHR35369">
    <property type="entry name" value="BLR3025 PROTEIN-RELATED"/>
    <property type="match status" value="1"/>
</dbReference>
<dbReference type="InterPro" id="IPR027417">
    <property type="entry name" value="P-loop_NTPase"/>
</dbReference>
<evidence type="ECO:0000256" key="1">
    <source>
        <dbReference type="ARBA" id="ARBA00022763"/>
    </source>
</evidence>
<dbReference type="SUPFAM" id="SSF52540">
    <property type="entry name" value="P-loop containing nucleoside triphosphate hydrolases"/>
    <property type="match status" value="1"/>
</dbReference>
<comment type="caution">
    <text evidence="2">The sequence shown here is derived from an EMBL/GenBank/DDBJ whole genome shotgun (WGS) entry which is preliminary data.</text>
</comment>
<evidence type="ECO:0000313" key="3">
    <source>
        <dbReference type="Proteomes" id="UP001501727"/>
    </source>
</evidence>
<proteinExistence type="predicted"/>
<gene>
    <name evidence="2" type="primary">imuA</name>
    <name evidence="2" type="ORF">GCM10022229_14270</name>
</gene>
<keyword evidence="1" id="KW-0227">DNA damage</keyword>
<reference evidence="3" key="1">
    <citation type="journal article" date="2019" name="Int. J. Syst. Evol. Microbiol.">
        <title>The Global Catalogue of Microorganisms (GCM) 10K type strain sequencing project: providing services to taxonomists for standard genome sequencing and annotation.</title>
        <authorList>
            <consortium name="The Broad Institute Genomics Platform"/>
            <consortium name="The Broad Institute Genome Sequencing Center for Infectious Disease"/>
            <person name="Wu L."/>
            <person name="Ma J."/>
        </authorList>
    </citation>
    <scope>NUCLEOTIDE SEQUENCE [LARGE SCALE GENOMIC DNA]</scope>
    <source>
        <strain evidence="3">JCM 16916</strain>
    </source>
</reference>
<sequence length="252" mass="26314">MDVAKATAAAPSLDALLSAQTVWRAGRVPATTAGGEPTGHAALDALLPQGGWPRRAVTELLLPADGVGELSLLLPTLARMTQAGMVVAVVAPPYLPYAPAWQSAGVDLRRLEIIEADPRNALWAFEQCLRSAACGAVLGWPLHADAQALRRLQVAADSGDCLGFAFRDRKHAANPSPAALRLEHVDGAWHVRKCRGGNVPARAFTTAFVGAASAASFCPNYLRDKKLAAEAAPTKANPARAVPAEVALAGLR</sequence>
<accession>A0ABP7MEU9</accession>
<dbReference type="InterPro" id="IPR047610">
    <property type="entry name" value="ImuA_translesion"/>
</dbReference>
<organism evidence="2 3">
    <name type="scientific">Luteimonas lutimaris</name>
    <dbReference type="NCBI Taxonomy" id="698645"/>
    <lineage>
        <taxon>Bacteria</taxon>
        <taxon>Pseudomonadati</taxon>
        <taxon>Pseudomonadota</taxon>
        <taxon>Gammaproteobacteria</taxon>
        <taxon>Lysobacterales</taxon>
        <taxon>Lysobacteraceae</taxon>
        <taxon>Luteimonas</taxon>
    </lineage>
</organism>
<keyword evidence="3" id="KW-1185">Reference proteome</keyword>
<dbReference type="Proteomes" id="UP001501727">
    <property type="component" value="Unassembled WGS sequence"/>
</dbReference>
<evidence type="ECO:0000313" key="2">
    <source>
        <dbReference type="EMBL" id="GAA3921702.1"/>
    </source>
</evidence>
<name>A0ABP7MEU9_9GAMM</name>
<dbReference type="RefSeq" id="WP_344759281.1">
    <property type="nucleotide sequence ID" value="NZ_BAAAZU010000006.1"/>
</dbReference>
<dbReference type="NCBIfam" id="NF033429">
    <property type="entry name" value="ImuA_translesion"/>
    <property type="match status" value="1"/>
</dbReference>
<protein>
    <submittedName>
        <fullName evidence="2">Translesion DNA synthesis-associated protein ImuA</fullName>
    </submittedName>
</protein>
<dbReference type="EMBL" id="BAAAZU010000006">
    <property type="protein sequence ID" value="GAA3921702.1"/>
    <property type="molecule type" value="Genomic_DNA"/>
</dbReference>
<dbReference type="Gene3D" id="3.40.50.300">
    <property type="entry name" value="P-loop containing nucleotide triphosphate hydrolases"/>
    <property type="match status" value="1"/>
</dbReference>
<dbReference type="InterPro" id="IPR050356">
    <property type="entry name" value="SulA_CellDiv_inhibitor"/>
</dbReference>